<evidence type="ECO:0000313" key="4">
    <source>
        <dbReference type="Proteomes" id="UP000236728"/>
    </source>
</evidence>
<dbReference type="EMBL" id="FNVA01000006">
    <property type="protein sequence ID" value="SEG53087.1"/>
    <property type="molecule type" value="Genomic_DNA"/>
</dbReference>
<dbReference type="Pfam" id="PF22422">
    <property type="entry name" value="MGH1-like_GH"/>
    <property type="match status" value="1"/>
</dbReference>
<dbReference type="AlphaFoldDB" id="A0A1H6AYF9"/>
<dbReference type="InterPro" id="IPR054491">
    <property type="entry name" value="MGH1-like_GH"/>
</dbReference>
<reference evidence="3 4" key="1">
    <citation type="submission" date="2016-10" db="EMBL/GenBank/DDBJ databases">
        <authorList>
            <person name="de Groot N.N."/>
        </authorList>
    </citation>
    <scope>NUCLEOTIDE SEQUENCE [LARGE SCALE GENOMIC DNA]</scope>
    <source>
        <strain evidence="3 4">DSM 22489</strain>
    </source>
</reference>
<dbReference type="GO" id="GO:0005975">
    <property type="term" value="P:carbohydrate metabolic process"/>
    <property type="evidence" value="ECO:0007669"/>
    <property type="project" value="InterPro"/>
</dbReference>
<dbReference type="SUPFAM" id="SSF48208">
    <property type="entry name" value="Six-hairpin glycosidases"/>
    <property type="match status" value="1"/>
</dbReference>
<evidence type="ECO:0000313" key="3">
    <source>
        <dbReference type="EMBL" id="SEG53087.1"/>
    </source>
</evidence>
<name>A0A1H6AYF9_9BACT</name>
<keyword evidence="1" id="KW-0732">Signal</keyword>
<gene>
    <name evidence="3" type="ORF">SAMN05421819_3335</name>
</gene>
<accession>A0A1H6AYF9</accession>
<feature type="signal peptide" evidence="1">
    <location>
        <begin position="1"/>
        <end position="23"/>
    </location>
</feature>
<sequence length="535" mass="60542">MKLFSPTLCGLTMLAAASLSAHSQVSSSPALIRPETFHHYIATFEQQEKLATGTEGSDSWPWMLAQIPWFESSDKQFEEMYYFRWYAWQKHLVKTKAGWVITEWLPKPEMTDGFFGALPDATTFHVREARWLKDKSIAEDDMRYWLSPAADPHKYSTAIADAARAVRLANGDREFETSLLSAMVRNERAWDAQRDANGLYWSIDTRDAMEKSISGDGYRPTLNSYMLGEDEAIAATASEAHDAATEKEYKARAERMHGLIEQYLWNPADQFYEVMSPAQDSGIRKQKRFQDNGTAMRISGVRELIGYTPWAFNAAPIEHDVAWKQLFDLKGFAGEFGPTTAERRSPRFRFESSDQCTWNGPSWPFATTQTLTALANAIDDRPHAKDVDAAGYMKLFEAYVKSQHIKLKDGTVIPWIDEDLDADTDEWIAKDMLLAKNKQVGRGNYYNHSGFADPLITGLIGLRPGPGNEIVLKPLVRSWSYFALDGLPYHGHIVSIVWDATGKHYGRGQGFVLMVDGKTSAKRKDLGDLRYKLPQ</sequence>
<evidence type="ECO:0000259" key="2">
    <source>
        <dbReference type="Pfam" id="PF22422"/>
    </source>
</evidence>
<dbReference type="InterPro" id="IPR008928">
    <property type="entry name" value="6-hairpin_glycosidase_sf"/>
</dbReference>
<feature type="chain" id="PRO_5009293139" evidence="1">
    <location>
        <begin position="24"/>
        <end position="535"/>
    </location>
</feature>
<dbReference type="InterPro" id="IPR012341">
    <property type="entry name" value="6hp_glycosidase-like_sf"/>
</dbReference>
<proteinExistence type="predicted"/>
<dbReference type="RefSeq" id="WP_146072190.1">
    <property type="nucleotide sequence ID" value="NZ_FNVA01000006.1"/>
</dbReference>
<dbReference type="Proteomes" id="UP000236728">
    <property type="component" value="Unassembled WGS sequence"/>
</dbReference>
<dbReference type="Gene3D" id="1.50.10.10">
    <property type="match status" value="1"/>
</dbReference>
<dbReference type="OrthoDB" id="231241at2"/>
<evidence type="ECO:0000256" key="1">
    <source>
        <dbReference type="SAM" id="SignalP"/>
    </source>
</evidence>
<organism evidence="3 4">
    <name type="scientific">Bryocella elongata</name>
    <dbReference type="NCBI Taxonomy" id="863522"/>
    <lineage>
        <taxon>Bacteria</taxon>
        <taxon>Pseudomonadati</taxon>
        <taxon>Acidobacteriota</taxon>
        <taxon>Terriglobia</taxon>
        <taxon>Terriglobales</taxon>
        <taxon>Acidobacteriaceae</taxon>
        <taxon>Bryocella</taxon>
    </lineage>
</organism>
<feature type="domain" description="Mannosylglycerate hydrolase MGH1-like glycoside hydrolase" evidence="2">
    <location>
        <begin position="119"/>
        <end position="449"/>
    </location>
</feature>
<keyword evidence="4" id="KW-1185">Reference proteome</keyword>
<protein>
    <submittedName>
        <fullName evidence="3">Trehalase</fullName>
    </submittedName>
</protein>